<dbReference type="EMBL" id="CP030840">
    <property type="protein sequence ID" value="AXC09962.1"/>
    <property type="molecule type" value="Genomic_DNA"/>
</dbReference>
<evidence type="ECO:0000313" key="3">
    <source>
        <dbReference type="Proteomes" id="UP000253606"/>
    </source>
</evidence>
<feature type="region of interest" description="Disordered" evidence="1">
    <location>
        <begin position="1"/>
        <end position="22"/>
    </location>
</feature>
<dbReference type="AlphaFoldDB" id="A0A2Z5FTC0"/>
<reference evidence="2 3" key="1">
    <citation type="journal article" date="2018" name="Front. Microbiol.">
        <title>Hydrolytic Capabilities as a Key to Environmental Success: Chitinolytic and Cellulolytic Acidobacteria From Acidic Sub-arctic Soils and Boreal Peatlands.</title>
        <authorList>
            <person name="Belova S.E."/>
            <person name="Ravin N.V."/>
            <person name="Pankratov T.A."/>
            <person name="Rakitin A.L."/>
            <person name="Ivanova A.A."/>
            <person name="Beletsky A.V."/>
            <person name="Mardanov A.V."/>
            <person name="Sinninghe Damste J.S."/>
            <person name="Dedysh S.N."/>
        </authorList>
    </citation>
    <scope>NUCLEOTIDE SEQUENCE [LARGE SCALE GENOMIC DNA]</scope>
    <source>
        <strain evidence="2 3">SBC82</strain>
    </source>
</reference>
<keyword evidence="3" id="KW-1185">Reference proteome</keyword>
<organism evidence="2 3">
    <name type="scientific">Acidisarcina polymorpha</name>
    <dbReference type="NCBI Taxonomy" id="2211140"/>
    <lineage>
        <taxon>Bacteria</taxon>
        <taxon>Pseudomonadati</taxon>
        <taxon>Acidobacteriota</taxon>
        <taxon>Terriglobia</taxon>
        <taxon>Terriglobales</taxon>
        <taxon>Acidobacteriaceae</taxon>
        <taxon>Acidisarcina</taxon>
    </lineage>
</organism>
<feature type="compositionally biased region" description="Low complexity" evidence="1">
    <location>
        <begin position="9"/>
        <end position="18"/>
    </location>
</feature>
<evidence type="ECO:0000256" key="1">
    <source>
        <dbReference type="SAM" id="MobiDB-lite"/>
    </source>
</evidence>
<sequence length="49" mass="5111">MTAQASKEAGTGANVLLNGAGGLQGDQRVEQSINRSLRWFSLHPSSLGV</sequence>
<proteinExistence type="predicted"/>
<accession>A0A2Z5FTC0</accession>
<gene>
    <name evidence="2" type="ORF">ACPOL_0589</name>
</gene>
<name>A0A2Z5FTC0_9BACT</name>
<protein>
    <submittedName>
        <fullName evidence="2">Uncharacterized protein</fullName>
    </submittedName>
</protein>
<dbReference type="KEGG" id="abas:ACPOL_0589"/>
<evidence type="ECO:0000313" key="2">
    <source>
        <dbReference type="EMBL" id="AXC09962.1"/>
    </source>
</evidence>
<dbReference type="Proteomes" id="UP000253606">
    <property type="component" value="Chromosome"/>
</dbReference>